<evidence type="ECO:0000259" key="10">
    <source>
        <dbReference type="Pfam" id="PF25198"/>
    </source>
</evidence>
<comment type="caution">
    <text evidence="11">The sequence shown here is derived from an EMBL/GenBank/DDBJ whole genome shotgun (WGS) entry which is preliminary data.</text>
</comment>
<dbReference type="GO" id="GO:0009847">
    <property type="term" value="P:spore germination"/>
    <property type="evidence" value="ECO:0007669"/>
    <property type="project" value="InterPro"/>
</dbReference>
<dbReference type="Gene3D" id="3.30.300.210">
    <property type="entry name" value="Nutrient germinant receptor protein C, domain 3"/>
    <property type="match status" value="1"/>
</dbReference>
<keyword evidence="4 8" id="KW-0732">Signal</keyword>
<evidence type="ECO:0000256" key="3">
    <source>
        <dbReference type="ARBA" id="ARBA00022544"/>
    </source>
</evidence>
<evidence type="ECO:0000256" key="1">
    <source>
        <dbReference type="ARBA" id="ARBA00004635"/>
    </source>
</evidence>
<keyword evidence="5" id="KW-0472">Membrane</keyword>
<dbReference type="AlphaFoldDB" id="A0AA90NUW9"/>
<keyword evidence="7" id="KW-0449">Lipoprotein</keyword>
<dbReference type="GO" id="GO:0016020">
    <property type="term" value="C:membrane"/>
    <property type="evidence" value="ECO:0007669"/>
    <property type="project" value="UniProtKB-SubCell"/>
</dbReference>
<dbReference type="PANTHER" id="PTHR35789:SF1">
    <property type="entry name" value="SPORE GERMINATION PROTEIN B3"/>
    <property type="match status" value="1"/>
</dbReference>
<dbReference type="RefSeq" id="WP_305161366.1">
    <property type="nucleotide sequence ID" value="NZ_JAUUTP010000020.1"/>
</dbReference>
<keyword evidence="6" id="KW-0564">Palmitate</keyword>
<accession>A0AA90NUW9</accession>
<evidence type="ECO:0000313" key="11">
    <source>
        <dbReference type="EMBL" id="MDP1420174.1"/>
    </source>
</evidence>
<dbReference type="EMBL" id="JAUUTP010000020">
    <property type="protein sequence ID" value="MDP1420174.1"/>
    <property type="molecule type" value="Genomic_DNA"/>
</dbReference>
<comment type="similarity">
    <text evidence="2">Belongs to the GerABKC lipoprotein family.</text>
</comment>
<evidence type="ECO:0000256" key="8">
    <source>
        <dbReference type="SAM" id="SignalP"/>
    </source>
</evidence>
<dbReference type="Pfam" id="PF05504">
    <property type="entry name" value="Spore_GerAC"/>
    <property type="match status" value="1"/>
</dbReference>
<proteinExistence type="inferred from homology"/>
<dbReference type="PROSITE" id="PS51257">
    <property type="entry name" value="PROKAR_LIPOPROTEIN"/>
    <property type="match status" value="1"/>
</dbReference>
<dbReference type="InterPro" id="IPR038501">
    <property type="entry name" value="Spore_GerAC_C_sf"/>
</dbReference>
<evidence type="ECO:0000256" key="2">
    <source>
        <dbReference type="ARBA" id="ARBA00007886"/>
    </source>
</evidence>
<feature type="signal peptide" evidence="8">
    <location>
        <begin position="1"/>
        <end position="21"/>
    </location>
</feature>
<evidence type="ECO:0000256" key="4">
    <source>
        <dbReference type="ARBA" id="ARBA00022729"/>
    </source>
</evidence>
<dbReference type="PANTHER" id="PTHR35789">
    <property type="entry name" value="SPORE GERMINATION PROTEIN B3"/>
    <property type="match status" value="1"/>
</dbReference>
<evidence type="ECO:0000256" key="6">
    <source>
        <dbReference type="ARBA" id="ARBA00023139"/>
    </source>
</evidence>
<evidence type="ECO:0000259" key="9">
    <source>
        <dbReference type="Pfam" id="PF05504"/>
    </source>
</evidence>
<dbReference type="NCBIfam" id="TIGR02887">
    <property type="entry name" value="spore_ger_x_C"/>
    <property type="match status" value="1"/>
</dbReference>
<dbReference type="InterPro" id="IPR046953">
    <property type="entry name" value="Spore_GerAC-like_C"/>
</dbReference>
<keyword evidence="3" id="KW-0309">Germination</keyword>
<dbReference type="Proteomes" id="UP001178277">
    <property type="component" value="Unassembled WGS sequence"/>
</dbReference>
<evidence type="ECO:0000313" key="12">
    <source>
        <dbReference type="Proteomes" id="UP001178277"/>
    </source>
</evidence>
<organism evidence="11 12">
    <name type="scientific">Peribacillus simplex</name>
    <dbReference type="NCBI Taxonomy" id="1478"/>
    <lineage>
        <taxon>Bacteria</taxon>
        <taxon>Bacillati</taxon>
        <taxon>Bacillota</taxon>
        <taxon>Bacilli</taxon>
        <taxon>Bacillales</taxon>
        <taxon>Bacillaceae</taxon>
        <taxon>Peribacillus</taxon>
    </lineage>
</organism>
<evidence type="ECO:0000256" key="5">
    <source>
        <dbReference type="ARBA" id="ARBA00023136"/>
    </source>
</evidence>
<feature type="chain" id="PRO_5041637396" evidence="8">
    <location>
        <begin position="22"/>
        <end position="375"/>
    </location>
</feature>
<dbReference type="InterPro" id="IPR008844">
    <property type="entry name" value="Spore_GerAC-like"/>
</dbReference>
<comment type="subcellular location">
    <subcellularLocation>
        <location evidence="1">Membrane</location>
        <topology evidence="1">Lipid-anchor</topology>
    </subcellularLocation>
</comment>
<dbReference type="InterPro" id="IPR057336">
    <property type="entry name" value="GerAC_N"/>
</dbReference>
<dbReference type="Pfam" id="PF25198">
    <property type="entry name" value="Spore_GerAC_N"/>
    <property type="match status" value="1"/>
</dbReference>
<name>A0AA90NUW9_9BACI</name>
<protein>
    <submittedName>
        <fullName evidence="11">Ger(X)C family spore germination protein</fullName>
    </submittedName>
</protein>
<feature type="domain" description="Spore germination GerAC-like C-terminal" evidence="9">
    <location>
        <begin position="207"/>
        <end position="372"/>
    </location>
</feature>
<sequence>MKIKRLFMISICLLLITGCWDQNLMKDATLIQTITFDQTDEGEFLLGFAIPNIYRNSMDSGQETEAINSENLSTVANTPREGRIKLNTEIPGNLDSSKNKLVLFGEQFAKGDIYPSLDVIWRDPRSSLSAKLAVVKGKAFDTLSIQPRVESNISQNILYLIRSTETNTIIPDESIQTLASEILDPGEDIVLPLLKIGRNGTTIDVAGVALFDERKLSGTLSQEESTLFLLLNNKQSKYARFTKYVNGNKELKMNNFISLNVDHIKRKLNVSVNDRGEVFVNLNLHLKVIVEEYPIGNVPKKVDQLNNKLSNTFTNNAEEVIKKLQKANCDAFGIGRRLIAFHHDTWKEKDKTNYFKDVKFKSKVDVEIIQHGIVK</sequence>
<gene>
    <name evidence="11" type="ORF">Q8G35_17695</name>
</gene>
<reference evidence="11" key="1">
    <citation type="submission" date="2023-07" db="EMBL/GenBank/DDBJ databases">
        <title>Murine gut Bacillus species.</title>
        <authorList>
            <person name="Gutman E."/>
            <person name="Hashuel R."/>
            <person name="Litvak Y."/>
        </authorList>
    </citation>
    <scope>NUCLEOTIDE SEQUENCE</scope>
    <source>
        <strain evidence="11">RU283</strain>
    </source>
</reference>
<feature type="domain" description="Spore germination protein N-terminal" evidence="10">
    <location>
        <begin position="21"/>
        <end position="196"/>
    </location>
</feature>
<evidence type="ECO:0000256" key="7">
    <source>
        <dbReference type="ARBA" id="ARBA00023288"/>
    </source>
</evidence>